<reference evidence="1 2" key="1">
    <citation type="journal article" date="2021" name="BMC Genomics">
        <title>Datura genome reveals duplications of psychoactive alkaloid biosynthetic genes and high mutation rate following tissue culture.</title>
        <authorList>
            <person name="Rajewski A."/>
            <person name="Carter-House D."/>
            <person name="Stajich J."/>
            <person name="Litt A."/>
        </authorList>
    </citation>
    <scope>NUCLEOTIDE SEQUENCE [LARGE SCALE GENOMIC DNA]</scope>
    <source>
        <strain evidence="1">AR-01</strain>
    </source>
</reference>
<comment type="caution">
    <text evidence="1">The sequence shown here is derived from an EMBL/GenBank/DDBJ whole genome shotgun (WGS) entry which is preliminary data.</text>
</comment>
<dbReference type="EMBL" id="JACEIK010007079">
    <property type="protein sequence ID" value="MCE3049707.1"/>
    <property type="molecule type" value="Genomic_DNA"/>
</dbReference>
<organism evidence="1 2">
    <name type="scientific">Datura stramonium</name>
    <name type="common">Jimsonweed</name>
    <name type="synonym">Common thornapple</name>
    <dbReference type="NCBI Taxonomy" id="4076"/>
    <lineage>
        <taxon>Eukaryota</taxon>
        <taxon>Viridiplantae</taxon>
        <taxon>Streptophyta</taxon>
        <taxon>Embryophyta</taxon>
        <taxon>Tracheophyta</taxon>
        <taxon>Spermatophyta</taxon>
        <taxon>Magnoliopsida</taxon>
        <taxon>eudicotyledons</taxon>
        <taxon>Gunneridae</taxon>
        <taxon>Pentapetalae</taxon>
        <taxon>asterids</taxon>
        <taxon>lamiids</taxon>
        <taxon>Solanales</taxon>
        <taxon>Solanaceae</taxon>
        <taxon>Solanoideae</taxon>
        <taxon>Datureae</taxon>
        <taxon>Datura</taxon>
    </lineage>
</organism>
<dbReference type="Proteomes" id="UP000823775">
    <property type="component" value="Unassembled WGS sequence"/>
</dbReference>
<proteinExistence type="predicted"/>
<protein>
    <submittedName>
        <fullName evidence="1">Uncharacterized protein</fullName>
    </submittedName>
</protein>
<gene>
    <name evidence="1" type="ORF">HAX54_045559</name>
</gene>
<evidence type="ECO:0000313" key="1">
    <source>
        <dbReference type="EMBL" id="MCE3049707.1"/>
    </source>
</evidence>
<accession>A0ABS8WI32</accession>
<evidence type="ECO:0000313" key="2">
    <source>
        <dbReference type="Proteomes" id="UP000823775"/>
    </source>
</evidence>
<keyword evidence="2" id="KW-1185">Reference proteome</keyword>
<sequence length="108" mass="12067">MVLRRVGNLQLQGVENYYESHAKYFKKTTPTNQTMKRVNQLNFKAFRGQLGSEKLEIRLNCSQRPIDVNFNNAATPASTRGRADTNPGLFSISFTSSADNIAANPLNT</sequence>
<name>A0ABS8WI32_DATST</name>